<reference evidence="1 2" key="1">
    <citation type="journal article" date="2018" name="Sci. Rep.">
        <title>Genomic signatures of local adaptation to the degree of environmental predictability in rotifers.</title>
        <authorList>
            <person name="Franch-Gras L."/>
            <person name="Hahn C."/>
            <person name="Garcia-Roger E.M."/>
            <person name="Carmona M.J."/>
            <person name="Serra M."/>
            <person name="Gomez A."/>
        </authorList>
    </citation>
    <scope>NUCLEOTIDE SEQUENCE [LARGE SCALE GENOMIC DNA]</scope>
    <source>
        <strain evidence="1">HYR1</strain>
    </source>
</reference>
<keyword evidence="2" id="KW-1185">Reference proteome</keyword>
<accession>A0A3M7SZI4</accession>
<evidence type="ECO:0000313" key="2">
    <source>
        <dbReference type="Proteomes" id="UP000276133"/>
    </source>
</evidence>
<dbReference type="AlphaFoldDB" id="A0A3M7SZI4"/>
<sequence>MNKKLKSSSFSGLLRMSIVNKKEITTERVGVYDRSWQGIPLIDNPVRKGITFLRTFGSNLTRQFHRVPPDSCGLPGSLPSSLR</sequence>
<protein>
    <submittedName>
        <fullName evidence="1">Uncharacterized protein</fullName>
    </submittedName>
</protein>
<gene>
    <name evidence="1" type="ORF">BpHYR1_044521</name>
</gene>
<name>A0A3M7SZI4_BRAPC</name>
<dbReference type="EMBL" id="REGN01000564">
    <property type="protein sequence ID" value="RNA40998.1"/>
    <property type="molecule type" value="Genomic_DNA"/>
</dbReference>
<comment type="caution">
    <text evidence="1">The sequence shown here is derived from an EMBL/GenBank/DDBJ whole genome shotgun (WGS) entry which is preliminary data.</text>
</comment>
<dbReference type="Proteomes" id="UP000276133">
    <property type="component" value="Unassembled WGS sequence"/>
</dbReference>
<evidence type="ECO:0000313" key="1">
    <source>
        <dbReference type="EMBL" id="RNA40998.1"/>
    </source>
</evidence>
<proteinExistence type="predicted"/>
<organism evidence="1 2">
    <name type="scientific">Brachionus plicatilis</name>
    <name type="common">Marine rotifer</name>
    <name type="synonym">Brachionus muelleri</name>
    <dbReference type="NCBI Taxonomy" id="10195"/>
    <lineage>
        <taxon>Eukaryota</taxon>
        <taxon>Metazoa</taxon>
        <taxon>Spiralia</taxon>
        <taxon>Gnathifera</taxon>
        <taxon>Rotifera</taxon>
        <taxon>Eurotatoria</taxon>
        <taxon>Monogononta</taxon>
        <taxon>Pseudotrocha</taxon>
        <taxon>Ploima</taxon>
        <taxon>Brachionidae</taxon>
        <taxon>Brachionus</taxon>
    </lineage>
</organism>